<protein>
    <submittedName>
        <fullName evidence="1">Uncharacterized protein</fullName>
    </submittedName>
</protein>
<organism evidence="1">
    <name type="scientific">Mesoaciditoga lauensis</name>
    <dbReference type="NCBI Taxonomy" id="1495039"/>
    <lineage>
        <taxon>Bacteria</taxon>
        <taxon>Thermotogati</taxon>
        <taxon>Thermotogota</taxon>
        <taxon>Thermotogae</taxon>
        <taxon>Mesoaciditogales</taxon>
        <taxon>Mesoaciditogaceae</taxon>
        <taxon>Mesoaciditoga</taxon>
    </lineage>
</organism>
<sequence length="70" mass="8072">MPISNLGTKKHPVVVRVKTMEKAQDIMKICSDNGWHIIAGVEPDKPEDISDFEYLMKNPPKKRLRVKRVN</sequence>
<name>A0A7V3RF71_9BACT</name>
<dbReference type="EMBL" id="DTPE01000208">
    <property type="protein sequence ID" value="HGE75515.1"/>
    <property type="molecule type" value="Genomic_DNA"/>
</dbReference>
<gene>
    <name evidence="1" type="ORF">ENX73_05270</name>
</gene>
<proteinExistence type="predicted"/>
<evidence type="ECO:0000313" key="1">
    <source>
        <dbReference type="EMBL" id="HGE75515.1"/>
    </source>
</evidence>
<accession>A0A7V3RF71</accession>
<reference evidence="1" key="1">
    <citation type="journal article" date="2020" name="mSystems">
        <title>Genome- and Community-Level Interaction Insights into Carbon Utilization and Element Cycling Functions of Hydrothermarchaeota in Hydrothermal Sediment.</title>
        <authorList>
            <person name="Zhou Z."/>
            <person name="Liu Y."/>
            <person name="Xu W."/>
            <person name="Pan J."/>
            <person name="Luo Z.H."/>
            <person name="Li M."/>
        </authorList>
    </citation>
    <scope>NUCLEOTIDE SEQUENCE [LARGE SCALE GENOMIC DNA]</scope>
    <source>
        <strain evidence="1">SpSt-966</strain>
    </source>
</reference>
<dbReference type="AlphaFoldDB" id="A0A7V3RF71"/>
<comment type="caution">
    <text evidence="1">The sequence shown here is derived from an EMBL/GenBank/DDBJ whole genome shotgun (WGS) entry which is preliminary data.</text>
</comment>